<dbReference type="InterPro" id="IPR005750">
    <property type="entry name" value="UDP_GlcNAc_COvinyl_MurA"/>
</dbReference>
<dbReference type="PANTHER" id="PTHR43783">
    <property type="entry name" value="UDP-N-ACETYLGLUCOSAMINE 1-CARBOXYVINYLTRANSFERASE"/>
    <property type="match status" value="1"/>
</dbReference>
<comment type="caution">
    <text evidence="14">The sequence shown here is derived from an EMBL/GenBank/DDBJ whole genome shotgun (WGS) entry which is preliminary data.</text>
</comment>
<keyword evidence="8 12" id="KW-0131">Cell cycle</keyword>
<dbReference type="Gene3D" id="3.65.10.10">
    <property type="entry name" value="Enolpyruvate transferase domain"/>
    <property type="match status" value="2"/>
</dbReference>
<dbReference type="GO" id="GO:0008360">
    <property type="term" value="P:regulation of cell shape"/>
    <property type="evidence" value="ECO:0007669"/>
    <property type="project" value="UniProtKB-KW"/>
</dbReference>
<dbReference type="GO" id="GO:0019277">
    <property type="term" value="P:UDP-N-acetylgalactosamine biosynthetic process"/>
    <property type="evidence" value="ECO:0007669"/>
    <property type="project" value="InterPro"/>
</dbReference>
<comment type="subcellular location">
    <subcellularLocation>
        <location evidence="1 12">Cytoplasm</location>
    </subcellularLocation>
</comment>
<dbReference type="InterPro" id="IPR050068">
    <property type="entry name" value="MurA_subfamily"/>
</dbReference>
<keyword evidence="7 12" id="KW-0573">Peptidoglycan synthesis</keyword>
<comment type="similarity">
    <text evidence="10 12">Belongs to the EPSP synthase family. MurA subfamily.</text>
</comment>
<proteinExistence type="inferred from homology"/>
<dbReference type="InterPro" id="IPR001986">
    <property type="entry name" value="Enolpyruvate_Tfrase_dom"/>
</dbReference>
<evidence type="ECO:0000256" key="9">
    <source>
        <dbReference type="ARBA" id="ARBA00023316"/>
    </source>
</evidence>
<gene>
    <name evidence="12" type="primary">murA</name>
    <name evidence="14" type="ORF">UX27_C0002G0014</name>
</gene>
<feature type="modified residue" description="2-(S-cysteinyl)pyruvic acid O-phosphothioketal" evidence="12">
    <location>
        <position position="137"/>
    </location>
</feature>
<accession>A0A0G1NGZ8</accession>
<dbReference type="NCBIfam" id="TIGR01072">
    <property type="entry name" value="murA"/>
    <property type="match status" value="1"/>
</dbReference>
<evidence type="ECO:0000256" key="2">
    <source>
        <dbReference type="ARBA" id="ARBA00004752"/>
    </source>
</evidence>
<dbReference type="CDD" id="cd01555">
    <property type="entry name" value="UdpNAET"/>
    <property type="match status" value="1"/>
</dbReference>
<evidence type="ECO:0000256" key="6">
    <source>
        <dbReference type="ARBA" id="ARBA00022960"/>
    </source>
</evidence>
<evidence type="ECO:0000256" key="4">
    <source>
        <dbReference type="ARBA" id="ARBA00022618"/>
    </source>
</evidence>
<evidence type="ECO:0000259" key="13">
    <source>
        <dbReference type="Pfam" id="PF00275"/>
    </source>
</evidence>
<evidence type="ECO:0000256" key="12">
    <source>
        <dbReference type="HAMAP-Rule" id="MF_00111"/>
    </source>
</evidence>
<sequence>MKVKNMANPGKDKAEKFLIQGGRILSGEIEVRGAKNAATPILAASLLTQEECFIDNLPLIEDVFRMIEVLKSLGAEIRWIGPRCLKIRAKNVNPSKMNFDLVSRLRSSVLLMGALIGRRGLPAQAGVSFKIAKPGGCQLGTRILDPHLDGFSRLGVRIKKDDGFYEIDAKGLKGGEIVMSEFSVTATENLVLAAVSAPGRTVIKCAAAEPYVQDLCHFLKKMGAKIEGIGTHTLVIEGKKLRGASHMIIPDPIEMGTFISLAGASKSELTVKNVVPQFIELELLKFKEAGLNFKILNKRVLPAGWGYQIGDLKVSGPFKIKAVKKVHNMPYPGFAADSIPTFALLMTQAKGVSLIHDWMYEARLKYVDELQRLGANAFVCDPHRALITGPTALEGKEITSFDLRTGATLILAGLIAKGETIINNAYQVDRGYERIEERLQKIGANIKRVSL</sequence>
<dbReference type="EMBL" id="LCLO01000002">
    <property type="protein sequence ID" value="KKU19597.1"/>
    <property type="molecule type" value="Genomic_DNA"/>
</dbReference>
<name>A0A0G1NGZ8_9BACT</name>
<dbReference type="UniPathway" id="UPA00219"/>
<evidence type="ECO:0000256" key="5">
    <source>
        <dbReference type="ARBA" id="ARBA00022679"/>
    </source>
</evidence>
<dbReference type="Proteomes" id="UP000034644">
    <property type="component" value="Unassembled WGS sequence"/>
</dbReference>
<reference evidence="14 15" key="1">
    <citation type="journal article" date="2015" name="Nature">
        <title>rRNA introns, odd ribosomes, and small enigmatic genomes across a large radiation of phyla.</title>
        <authorList>
            <person name="Brown C.T."/>
            <person name="Hug L.A."/>
            <person name="Thomas B.C."/>
            <person name="Sharon I."/>
            <person name="Castelle C.J."/>
            <person name="Singh A."/>
            <person name="Wilkins M.J."/>
            <person name="Williams K.H."/>
            <person name="Banfield J.F."/>
        </authorList>
    </citation>
    <scope>NUCLEOTIDE SEQUENCE [LARGE SCALE GENOMIC DNA]</scope>
</reference>
<dbReference type="SUPFAM" id="SSF55205">
    <property type="entry name" value="EPT/RTPC-like"/>
    <property type="match status" value="1"/>
</dbReference>
<evidence type="ECO:0000256" key="8">
    <source>
        <dbReference type="ARBA" id="ARBA00023306"/>
    </source>
</evidence>
<comment type="caution">
    <text evidence="12">Lacks conserved residue(s) required for the propagation of feature annotation.</text>
</comment>
<feature type="binding site" evidence="12">
    <location>
        <position position="106"/>
    </location>
    <ligand>
        <name>UDP-N-acetyl-alpha-D-glucosamine</name>
        <dbReference type="ChEBI" id="CHEBI:57705"/>
    </ligand>
</feature>
<protein>
    <recommendedName>
        <fullName evidence="12">UDP-N-acetylglucosamine 1-carboxyvinyltransferase</fullName>
        <ecNumber evidence="12">2.5.1.7</ecNumber>
    </recommendedName>
    <alternativeName>
        <fullName evidence="12">Enoylpyruvate transferase</fullName>
    </alternativeName>
    <alternativeName>
        <fullName evidence="12">UDP-N-acetylglucosamine enolpyruvyl transferase</fullName>
        <shortName evidence="12">EPT</shortName>
    </alternativeName>
</protein>
<evidence type="ECO:0000256" key="7">
    <source>
        <dbReference type="ARBA" id="ARBA00022984"/>
    </source>
</evidence>
<dbReference type="PANTHER" id="PTHR43783:SF1">
    <property type="entry name" value="UDP-N-ACETYLGLUCOSAMINE 1-CARBOXYVINYLTRANSFERASE"/>
    <property type="match status" value="1"/>
</dbReference>
<dbReference type="EC" id="2.5.1.7" evidence="12"/>
<dbReference type="HAMAP" id="MF_00111">
    <property type="entry name" value="MurA"/>
    <property type="match status" value="1"/>
</dbReference>
<feature type="domain" description="Enolpyruvate transferase" evidence="13">
    <location>
        <begin position="20"/>
        <end position="439"/>
    </location>
</feature>
<dbReference type="GO" id="GO:0009252">
    <property type="term" value="P:peptidoglycan biosynthetic process"/>
    <property type="evidence" value="ECO:0007669"/>
    <property type="project" value="UniProtKB-UniRule"/>
</dbReference>
<keyword evidence="6 12" id="KW-0133">Cell shape</keyword>
<comment type="pathway">
    <text evidence="2 12">Cell wall biogenesis; peptidoglycan biosynthesis.</text>
</comment>
<dbReference type="InterPro" id="IPR013792">
    <property type="entry name" value="RNA3'P_cycl/enolpyr_Trfase_a/b"/>
</dbReference>
<feature type="active site" description="Proton donor" evidence="12">
    <location>
        <position position="137"/>
    </location>
</feature>
<dbReference type="InterPro" id="IPR036968">
    <property type="entry name" value="Enolpyruvate_Tfrase_sf"/>
</dbReference>
<keyword evidence="5 12" id="KW-0808">Transferase</keyword>
<organism evidence="14 15">
    <name type="scientific">Candidatus Azambacteria bacterium GW2011_GWA2_45_90</name>
    <dbReference type="NCBI Taxonomy" id="1618614"/>
    <lineage>
        <taxon>Bacteria</taxon>
        <taxon>Candidatus Azamiibacteriota</taxon>
    </lineage>
</organism>
<feature type="binding site" evidence="12">
    <location>
        <begin position="35"/>
        <end position="36"/>
    </location>
    <ligand>
        <name>phosphoenolpyruvate</name>
        <dbReference type="ChEBI" id="CHEBI:58702"/>
    </ligand>
</feature>
<evidence type="ECO:0000313" key="14">
    <source>
        <dbReference type="EMBL" id="KKU19597.1"/>
    </source>
</evidence>
<evidence type="ECO:0000256" key="11">
    <source>
        <dbReference type="ARBA" id="ARBA00047527"/>
    </source>
</evidence>
<comment type="function">
    <text evidence="12">Cell wall formation. Adds enolpyruvyl to UDP-N-acetylglucosamine.</text>
</comment>
<keyword evidence="9 12" id="KW-0961">Cell wall biogenesis/degradation</keyword>
<evidence type="ECO:0000313" key="15">
    <source>
        <dbReference type="Proteomes" id="UP000034644"/>
    </source>
</evidence>
<feature type="binding site" evidence="12">
    <location>
        <position position="359"/>
    </location>
    <ligand>
        <name>UDP-N-acetyl-alpha-D-glucosamine</name>
        <dbReference type="ChEBI" id="CHEBI:57705"/>
    </ligand>
</feature>
<dbReference type="PATRIC" id="fig|1618614.3.peg.29"/>
<comment type="catalytic activity">
    <reaction evidence="11 12">
        <text>phosphoenolpyruvate + UDP-N-acetyl-alpha-D-glucosamine = UDP-N-acetyl-3-O-(1-carboxyvinyl)-alpha-D-glucosamine + phosphate</text>
        <dbReference type="Rhea" id="RHEA:18681"/>
        <dbReference type="ChEBI" id="CHEBI:43474"/>
        <dbReference type="ChEBI" id="CHEBI:57705"/>
        <dbReference type="ChEBI" id="CHEBI:58702"/>
        <dbReference type="ChEBI" id="CHEBI:68483"/>
        <dbReference type="EC" id="2.5.1.7"/>
    </reaction>
</comment>
<dbReference type="Pfam" id="PF00275">
    <property type="entry name" value="EPSP_synthase"/>
    <property type="match status" value="1"/>
</dbReference>
<keyword evidence="4 12" id="KW-0132">Cell division</keyword>
<dbReference type="GO" id="GO:0005737">
    <property type="term" value="C:cytoplasm"/>
    <property type="evidence" value="ECO:0007669"/>
    <property type="project" value="UniProtKB-SubCell"/>
</dbReference>
<dbReference type="AlphaFoldDB" id="A0A0G1NGZ8"/>
<evidence type="ECO:0000256" key="10">
    <source>
        <dbReference type="ARBA" id="ARBA00038367"/>
    </source>
</evidence>
<feature type="binding site" evidence="12">
    <location>
        <position position="337"/>
    </location>
    <ligand>
        <name>UDP-N-acetyl-alpha-D-glucosamine</name>
        <dbReference type="ChEBI" id="CHEBI:57705"/>
    </ligand>
</feature>
<keyword evidence="12" id="KW-0670">Pyruvate</keyword>
<dbReference type="GO" id="GO:0071555">
    <property type="term" value="P:cell wall organization"/>
    <property type="evidence" value="ECO:0007669"/>
    <property type="project" value="UniProtKB-KW"/>
</dbReference>
<dbReference type="NCBIfam" id="NF006873">
    <property type="entry name" value="PRK09369.1"/>
    <property type="match status" value="1"/>
</dbReference>
<evidence type="ECO:0000256" key="1">
    <source>
        <dbReference type="ARBA" id="ARBA00004496"/>
    </source>
</evidence>
<evidence type="ECO:0000256" key="3">
    <source>
        <dbReference type="ARBA" id="ARBA00022490"/>
    </source>
</evidence>
<keyword evidence="3 12" id="KW-0963">Cytoplasm</keyword>
<dbReference type="GO" id="GO:0051301">
    <property type="term" value="P:cell division"/>
    <property type="evidence" value="ECO:0007669"/>
    <property type="project" value="UniProtKB-KW"/>
</dbReference>
<dbReference type="GO" id="GO:0008760">
    <property type="term" value="F:UDP-N-acetylglucosamine 1-carboxyvinyltransferase activity"/>
    <property type="evidence" value="ECO:0007669"/>
    <property type="project" value="UniProtKB-UniRule"/>
</dbReference>